<name>A0A4R3QFM1_RHISU</name>
<dbReference type="GO" id="GO:0046316">
    <property type="term" value="F:gluconokinase activity"/>
    <property type="evidence" value="ECO:0007669"/>
    <property type="project" value="UniProtKB-EC"/>
</dbReference>
<reference evidence="11 12" key="1">
    <citation type="submission" date="2019-03" db="EMBL/GenBank/DDBJ databases">
        <title>Genomic Encyclopedia of Type Strains, Phase IV (KMG-V): Genome sequencing to study the core and pangenomes of soil and plant-associated prokaryotes.</title>
        <authorList>
            <person name="Whitman W."/>
        </authorList>
    </citation>
    <scope>NUCLEOTIDE SEQUENCE [LARGE SCALE GENOMIC DNA]</scope>
    <source>
        <strain evidence="11 12">Hc14</strain>
    </source>
</reference>
<keyword evidence="4 10" id="KW-0808">Transferase</keyword>
<keyword evidence="6 10" id="KW-0418">Kinase</keyword>
<evidence type="ECO:0000256" key="5">
    <source>
        <dbReference type="ARBA" id="ARBA00022741"/>
    </source>
</evidence>
<accession>A0A4R3QFM1</accession>
<proteinExistence type="inferred from homology"/>
<dbReference type="SUPFAM" id="SSF52540">
    <property type="entry name" value="P-loop containing nucleoside triphosphate hydrolases"/>
    <property type="match status" value="1"/>
</dbReference>
<dbReference type="Gene3D" id="3.40.50.300">
    <property type="entry name" value="P-loop containing nucleotide triphosphate hydrolases"/>
    <property type="match status" value="1"/>
</dbReference>
<evidence type="ECO:0000313" key="12">
    <source>
        <dbReference type="Proteomes" id="UP000294576"/>
    </source>
</evidence>
<evidence type="ECO:0000256" key="7">
    <source>
        <dbReference type="ARBA" id="ARBA00022840"/>
    </source>
</evidence>
<evidence type="ECO:0000256" key="10">
    <source>
        <dbReference type="RuleBase" id="RU363066"/>
    </source>
</evidence>
<dbReference type="InterPro" id="IPR027417">
    <property type="entry name" value="P-loop_NTPase"/>
</dbReference>
<dbReference type="GO" id="GO:0019521">
    <property type="term" value="P:D-gluconate metabolic process"/>
    <property type="evidence" value="ECO:0007669"/>
    <property type="project" value="UniProtKB-KW"/>
</dbReference>
<evidence type="ECO:0000313" key="11">
    <source>
        <dbReference type="EMBL" id="TCU20503.1"/>
    </source>
</evidence>
<evidence type="ECO:0000256" key="6">
    <source>
        <dbReference type="ARBA" id="ARBA00022777"/>
    </source>
</evidence>
<comment type="caution">
    <text evidence="11">The sequence shown here is derived from an EMBL/GenBank/DDBJ whole genome shotgun (WGS) entry which is preliminary data.</text>
</comment>
<dbReference type="NCBIfam" id="TIGR01313">
    <property type="entry name" value="therm_gnt_kin"/>
    <property type="match status" value="1"/>
</dbReference>
<dbReference type="AlphaFoldDB" id="A0A4R3QFM1"/>
<evidence type="ECO:0000256" key="1">
    <source>
        <dbReference type="ARBA" id="ARBA00004761"/>
    </source>
</evidence>
<dbReference type="InterPro" id="IPR006001">
    <property type="entry name" value="Therm_gnt_kin"/>
</dbReference>
<dbReference type="PANTHER" id="PTHR43442:SF3">
    <property type="entry name" value="GLUCONOKINASE-RELATED"/>
    <property type="match status" value="1"/>
</dbReference>
<gene>
    <name evidence="11" type="ORF">EV132_101570</name>
</gene>
<evidence type="ECO:0000256" key="8">
    <source>
        <dbReference type="ARBA" id="ARBA00023064"/>
    </source>
</evidence>
<protein>
    <recommendedName>
        <fullName evidence="3 10">Gluconokinase</fullName>
        <ecNumber evidence="3 10">2.7.1.12</ecNumber>
    </recommendedName>
</protein>
<comment type="pathway">
    <text evidence="1">Carbohydrate acid metabolism.</text>
</comment>
<dbReference type="CDD" id="cd02021">
    <property type="entry name" value="GntK"/>
    <property type="match status" value="1"/>
</dbReference>
<keyword evidence="5 10" id="KW-0547">Nucleotide-binding</keyword>
<dbReference type="PANTHER" id="PTHR43442">
    <property type="entry name" value="GLUCONOKINASE-RELATED"/>
    <property type="match status" value="1"/>
</dbReference>
<sequence length="163" mass="17425">MVLMGVAGCGKSSVGAALADRLGAAYLDGDELHPPSNIDKMRRGVALDDEDRWPWLTLVGQTLARAEGRQIIGCSALKRAYRAHIAQTAGEVITFVHLAGSPEVIKARMNARTGHFMPTDLLASQFATLEPPDADENAFSVDIDRPLGAIVEAVVTQLKGMET</sequence>
<keyword evidence="8" id="KW-0311">Gluconate utilization</keyword>
<dbReference type="Pfam" id="PF13671">
    <property type="entry name" value="AAA_33"/>
    <property type="match status" value="1"/>
</dbReference>
<dbReference type="GO" id="GO:0005737">
    <property type="term" value="C:cytoplasm"/>
    <property type="evidence" value="ECO:0007669"/>
    <property type="project" value="TreeGrafter"/>
</dbReference>
<comment type="similarity">
    <text evidence="2 10">Belongs to the gluconokinase GntK/GntV family.</text>
</comment>
<comment type="catalytic activity">
    <reaction evidence="9 10">
        <text>D-gluconate + ATP = 6-phospho-D-gluconate + ADP + H(+)</text>
        <dbReference type="Rhea" id="RHEA:19433"/>
        <dbReference type="ChEBI" id="CHEBI:15378"/>
        <dbReference type="ChEBI" id="CHEBI:18391"/>
        <dbReference type="ChEBI" id="CHEBI:30616"/>
        <dbReference type="ChEBI" id="CHEBI:58759"/>
        <dbReference type="ChEBI" id="CHEBI:456216"/>
        <dbReference type="EC" id="2.7.1.12"/>
    </reaction>
</comment>
<dbReference type="Proteomes" id="UP000294576">
    <property type="component" value="Unassembled WGS sequence"/>
</dbReference>
<evidence type="ECO:0000256" key="4">
    <source>
        <dbReference type="ARBA" id="ARBA00022679"/>
    </source>
</evidence>
<keyword evidence="7 10" id="KW-0067">ATP-binding</keyword>
<organism evidence="11 12">
    <name type="scientific">Rhizobium sullae</name>
    <name type="common">Rhizobium hedysari</name>
    <dbReference type="NCBI Taxonomy" id="50338"/>
    <lineage>
        <taxon>Bacteria</taxon>
        <taxon>Pseudomonadati</taxon>
        <taxon>Pseudomonadota</taxon>
        <taxon>Alphaproteobacteria</taxon>
        <taxon>Hyphomicrobiales</taxon>
        <taxon>Rhizobiaceae</taxon>
        <taxon>Rhizobium/Agrobacterium group</taxon>
        <taxon>Rhizobium</taxon>
    </lineage>
</organism>
<dbReference type="EC" id="2.7.1.12" evidence="3 10"/>
<dbReference type="EMBL" id="SMBH01000001">
    <property type="protein sequence ID" value="TCU20503.1"/>
    <property type="molecule type" value="Genomic_DNA"/>
</dbReference>
<dbReference type="FunFam" id="3.40.50.300:FF:000522">
    <property type="entry name" value="Gluconokinase"/>
    <property type="match status" value="1"/>
</dbReference>
<dbReference type="GO" id="GO:0005524">
    <property type="term" value="F:ATP binding"/>
    <property type="evidence" value="ECO:0007669"/>
    <property type="project" value="UniProtKB-KW"/>
</dbReference>
<evidence type="ECO:0000256" key="2">
    <source>
        <dbReference type="ARBA" id="ARBA00008420"/>
    </source>
</evidence>
<evidence type="ECO:0000256" key="9">
    <source>
        <dbReference type="ARBA" id="ARBA00048090"/>
    </source>
</evidence>
<evidence type="ECO:0000256" key="3">
    <source>
        <dbReference type="ARBA" id="ARBA00012054"/>
    </source>
</evidence>
<dbReference type="RefSeq" id="WP_132558770.1">
    <property type="nucleotide sequence ID" value="NZ_SMBH01000001.1"/>
</dbReference>